<dbReference type="EMBL" id="WTYU01000002">
    <property type="protein sequence ID" value="MXP14859.1"/>
    <property type="molecule type" value="Genomic_DNA"/>
</dbReference>
<evidence type="ECO:0000313" key="2">
    <source>
        <dbReference type="EMBL" id="MXP14859.1"/>
    </source>
</evidence>
<dbReference type="AlphaFoldDB" id="A0A6L7GG36"/>
<comment type="caution">
    <text evidence="2">The sequence shown here is derived from an EMBL/GenBank/DDBJ whole genome shotgun (WGS) entry which is preliminary data.</text>
</comment>
<sequence length="267" mass="30207">MNSSELSSLLCRSFCEEITVRNVPSGLAISTAFSDASGDRISFYAVETNDGWRLEDDGDYLAGLIARDVPIMDGIRSTLLDGILAEGGAHWDQETFEIRSETVEKSRLSSQIVPFLSSLVRVRDLELLSRENVRSTFREDFLSQSRERLEDFIIVDEEGPVTRDFSEFPPDLVFRPKAELGRYPAAIYLINSNDKLNEALLAWQEMQIQNRSDFKVIGVIEDAEMKGISRKKFQRAQNRRLPMPIFRGDEDSAVSMVAKEMGLTSVH</sequence>
<feature type="domain" description="DUF1828" evidence="1">
    <location>
        <begin position="31"/>
        <end position="122"/>
    </location>
</feature>
<name>A0A6L7GG36_9SPHN</name>
<dbReference type="InterPro" id="IPR014960">
    <property type="entry name" value="DUF1828"/>
</dbReference>
<keyword evidence="3" id="KW-1185">Reference proteome</keyword>
<organism evidence="2 3">
    <name type="scientific">Allopontixanthobacter confluentis</name>
    <dbReference type="NCBI Taxonomy" id="1849021"/>
    <lineage>
        <taxon>Bacteria</taxon>
        <taxon>Pseudomonadati</taxon>
        <taxon>Pseudomonadota</taxon>
        <taxon>Alphaproteobacteria</taxon>
        <taxon>Sphingomonadales</taxon>
        <taxon>Erythrobacteraceae</taxon>
        <taxon>Allopontixanthobacter</taxon>
    </lineage>
</organism>
<evidence type="ECO:0000313" key="3">
    <source>
        <dbReference type="Proteomes" id="UP000473531"/>
    </source>
</evidence>
<accession>A0A6L7GG36</accession>
<dbReference type="Proteomes" id="UP000473531">
    <property type="component" value="Unassembled WGS sequence"/>
</dbReference>
<dbReference type="Pfam" id="PF08861">
    <property type="entry name" value="DUF1828"/>
    <property type="match status" value="1"/>
</dbReference>
<gene>
    <name evidence="2" type="ORF">GRI44_08890</name>
</gene>
<evidence type="ECO:0000259" key="1">
    <source>
        <dbReference type="Pfam" id="PF08861"/>
    </source>
</evidence>
<reference evidence="2 3" key="1">
    <citation type="submission" date="2019-12" db="EMBL/GenBank/DDBJ databases">
        <title>Genomic-based taxomic classification of the family Erythrobacteraceae.</title>
        <authorList>
            <person name="Xu L."/>
        </authorList>
    </citation>
    <scope>NUCLEOTIDE SEQUENCE [LARGE SCALE GENOMIC DNA]</scope>
    <source>
        <strain evidence="2 3">KCTC 52259</strain>
    </source>
</reference>
<proteinExistence type="predicted"/>
<dbReference type="OrthoDB" id="7565865at2"/>
<dbReference type="RefSeq" id="WP_160601468.1">
    <property type="nucleotide sequence ID" value="NZ_WTYU01000002.1"/>
</dbReference>
<protein>
    <submittedName>
        <fullName evidence="2">DUF1828 domain-containing protein</fullName>
    </submittedName>
</protein>